<comment type="caution">
    <text evidence="6">The sequence shown here is derived from an EMBL/GenBank/DDBJ whole genome shotgun (WGS) entry which is preliminary data.</text>
</comment>
<protein>
    <recommendedName>
        <fullName evidence="3">amidase</fullName>
        <ecNumber evidence="3">3.5.1.4</ecNumber>
    </recommendedName>
</protein>
<proteinExistence type="inferred from homology"/>
<dbReference type="HOGENOM" id="CLU_009600_9_2_1"/>
<dbReference type="PANTHER" id="PTHR46072:SF4">
    <property type="entry name" value="AMIDASE C550.07-RELATED"/>
    <property type="match status" value="1"/>
</dbReference>
<dbReference type="OMA" id="AYKHDEA"/>
<dbReference type="EC" id="3.5.1.4" evidence="3"/>
<dbReference type="PROSITE" id="PS00571">
    <property type="entry name" value="AMIDASES"/>
    <property type="match status" value="1"/>
</dbReference>
<keyword evidence="4" id="KW-0378">Hydrolase</keyword>
<evidence type="ECO:0000313" key="6">
    <source>
        <dbReference type="EMBL" id="CCF51338.1"/>
    </source>
</evidence>
<dbReference type="GO" id="GO:0004040">
    <property type="term" value="F:amidase activity"/>
    <property type="evidence" value="ECO:0007669"/>
    <property type="project" value="UniProtKB-EC"/>
</dbReference>
<evidence type="ECO:0000256" key="3">
    <source>
        <dbReference type="ARBA" id="ARBA00012922"/>
    </source>
</evidence>
<evidence type="ECO:0000256" key="1">
    <source>
        <dbReference type="ARBA" id="ARBA00001311"/>
    </source>
</evidence>
<dbReference type="Proteomes" id="UP000006174">
    <property type="component" value="Unassembled WGS sequence"/>
</dbReference>
<dbReference type="AlphaFoldDB" id="I2FWP5"/>
<dbReference type="InterPro" id="IPR023631">
    <property type="entry name" value="Amidase_dom"/>
</dbReference>
<evidence type="ECO:0000259" key="5">
    <source>
        <dbReference type="Pfam" id="PF01425"/>
    </source>
</evidence>
<accession>I2FWP5</accession>
<gene>
    <name evidence="6" type="ORF">UHOR_05276</name>
</gene>
<sequence>MATQPDFDACASWQEIAAKHRDTLYLLSSTRSNDPALTEWIQRANASQAPPSSDRPGPSLSSLLHNDSTQRIWSSKLGSILDGYGATAIVELTRSGKLSVQQVTQHFLNRASIVHQATNCLSHFFAEEALQRAKQLDHKRSRFEKQGRLNQLGQLFGLPMSIKGHLSYNRHGSQRGFVFDVIPDPASHPLVKRNLTPHQLQLLTSTQGGFSQDPIHAHLVTLLLDADAVIIGKTTMPQGVMHLDTRSNLYGQTLNPHNLALSPGGSSGGESAMVAGGGSALGVGSDIGGSIRQPCGVTGLYGLRPTTQRLPYAGVRSTMPGNEAVTSSLGPMATSLRDVELFMSSLLNDKTRPWQREHALLPLPWRKVESLLNSKPGKPLIVGVMMQDNVVRPTTPIRRALSHWVDKLQQSTSANRARIELRRWDPLDMHRRAWHLIRSLYFIDSGKLFHLVAKSTGEPLLPLTQYILSQPFVPSATANLEADSSNNTASPKLEEMSVTQLWAAVRAREAFPKEFFKRWNELQLDCLLSPVQGNVAPRPGTIKYWGYTSVFNLVDYPGLVFPSGFKADARRDEEYEEKERSLQAEFGHTSKKQGEWLSDFDKDNMQEYQQHRAVFDNAPVGLQLIGRRYKDEELIKYAELLQHLVSTHKYISQGSCPILASFLLPIALSSTSSLQT</sequence>
<name>I2FWP5_USTHO</name>
<dbReference type="Pfam" id="PF01425">
    <property type="entry name" value="Amidase"/>
    <property type="match status" value="2"/>
</dbReference>
<evidence type="ECO:0000256" key="2">
    <source>
        <dbReference type="ARBA" id="ARBA00009199"/>
    </source>
</evidence>
<dbReference type="EMBL" id="CAGI01000163">
    <property type="protein sequence ID" value="CCF51338.1"/>
    <property type="molecule type" value="Genomic_DNA"/>
</dbReference>
<keyword evidence="7" id="KW-1185">Reference proteome</keyword>
<dbReference type="Gene3D" id="3.90.1300.10">
    <property type="entry name" value="Amidase signature (AS) domain"/>
    <property type="match status" value="1"/>
</dbReference>
<organism evidence="6 7">
    <name type="scientific">Ustilago hordei</name>
    <name type="common">Barley covered smut fungus</name>
    <dbReference type="NCBI Taxonomy" id="120017"/>
    <lineage>
        <taxon>Eukaryota</taxon>
        <taxon>Fungi</taxon>
        <taxon>Dikarya</taxon>
        <taxon>Basidiomycota</taxon>
        <taxon>Ustilaginomycotina</taxon>
        <taxon>Ustilaginomycetes</taxon>
        <taxon>Ustilaginales</taxon>
        <taxon>Ustilaginaceae</taxon>
        <taxon>Ustilago</taxon>
    </lineage>
</organism>
<evidence type="ECO:0000313" key="7">
    <source>
        <dbReference type="Proteomes" id="UP000006174"/>
    </source>
</evidence>
<feature type="domain" description="Amidase" evidence="5">
    <location>
        <begin position="212"/>
        <end position="634"/>
    </location>
</feature>
<dbReference type="eggNOG" id="KOG1212">
    <property type="taxonomic scope" value="Eukaryota"/>
</dbReference>
<feature type="domain" description="Amidase" evidence="5">
    <location>
        <begin position="103"/>
        <end position="176"/>
    </location>
</feature>
<dbReference type="InterPro" id="IPR020556">
    <property type="entry name" value="Amidase_CS"/>
</dbReference>
<dbReference type="SUPFAM" id="SSF75304">
    <property type="entry name" value="Amidase signature (AS) enzymes"/>
    <property type="match status" value="1"/>
</dbReference>
<comment type="catalytic activity">
    <reaction evidence="1">
        <text>a monocarboxylic acid amide + H2O = a monocarboxylate + NH4(+)</text>
        <dbReference type="Rhea" id="RHEA:12020"/>
        <dbReference type="ChEBI" id="CHEBI:15377"/>
        <dbReference type="ChEBI" id="CHEBI:28938"/>
        <dbReference type="ChEBI" id="CHEBI:35757"/>
        <dbReference type="ChEBI" id="CHEBI:83628"/>
        <dbReference type="EC" id="3.5.1.4"/>
    </reaction>
</comment>
<evidence type="ECO:0000256" key="4">
    <source>
        <dbReference type="ARBA" id="ARBA00022801"/>
    </source>
</evidence>
<dbReference type="STRING" id="1128400.I2FWP5"/>
<comment type="similarity">
    <text evidence="2">Belongs to the amidase family.</text>
</comment>
<dbReference type="InterPro" id="IPR036928">
    <property type="entry name" value="AS_sf"/>
</dbReference>
<reference evidence="6 7" key="1">
    <citation type="journal article" date="2012" name="Plant Cell">
        <title>Genome comparison of barley and maize smut fungi reveals targeted loss of RNA silencing components and species-specific presence of transposable elements.</title>
        <authorList>
            <person name="Laurie J.D."/>
            <person name="Ali S."/>
            <person name="Linning R."/>
            <person name="Mannhaupt G."/>
            <person name="Wong P."/>
            <person name="Gueldener U."/>
            <person name="Muensterkoetter M."/>
            <person name="Moore R."/>
            <person name="Kahmann R."/>
            <person name="Bakkeren G."/>
            <person name="Schirawski J."/>
        </authorList>
    </citation>
    <scope>NUCLEOTIDE SEQUENCE [LARGE SCALE GENOMIC DNA]</scope>
    <source>
        <strain evidence="7">Uh4875-4</strain>
    </source>
</reference>
<dbReference type="PANTHER" id="PTHR46072">
    <property type="entry name" value="AMIDASE-RELATED-RELATED"/>
    <property type="match status" value="1"/>
</dbReference>